<evidence type="ECO:0000313" key="17">
    <source>
        <dbReference type="Proteomes" id="UP000452235"/>
    </source>
</evidence>
<dbReference type="InterPro" id="IPR051059">
    <property type="entry name" value="VerF-like"/>
</dbReference>
<evidence type="ECO:0000256" key="3">
    <source>
        <dbReference type="ARBA" id="ARBA00006991"/>
    </source>
</evidence>
<dbReference type="SUPFAM" id="SSF57667">
    <property type="entry name" value="beta-beta-alpha zinc fingers"/>
    <property type="match status" value="1"/>
</dbReference>
<comment type="subcellular location">
    <subcellularLocation>
        <location evidence="2">Nucleus</location>
    </subcellularLocation>
</comment>
<evidence type="ECO:0000313" key="16">
    <source>
        <dbReference type="EMBL" id="GFF19587.1"/>
    </source>
</evidence>
<evidence type="ECO:0000256" key="4">
    <source>
        <dbReference type="ARBA" id="ARBA00022723"/>
    </source>
</evidence>
<dbReference type="GO" id="GO:0000978">
    <property type="term" value="F:RNA polymerase II cis-regulatory region sequence-specific DNA binding"/>
    <property type="evidence" value="ECO:0007669"/>
    <property type="project" value="InterPro"/>
</dbReference>
<evidence type="ECO:0000256" key="10">
    <source>
        <dbReference type="ARBA" id="ARBA00023125"/>
    </source>
</evidence>
<keyword evidence="15" id="KW-0732">Signal</keyword>
<evidence type="ECO:0000256" key="15">
    <source>
        <dbReference type="SAM" id="SignalP"/>
    </source>
</evidence>
<proteinExistence type="inferred from homology"/>
<sequence length="969" mass="107603">MRARALPLLATLFATSWAFDETPTSSVPTATPTTLSQTMISVNKAPYQNNASAYYLGYHPADYEKPFAKYFNPHVAPISAEVEKGITMSPYTAALAYEAHQAVEYMLRPGYLELENGYAVTENGTLMIAVRTDMGNVTGEEYNWWFGWHLVESSRYKLWNPVAHQYAWRYPNSLDWANKTYPERYFNTFSFIDEYLGNDAYKLTVAFIDPSELGFDPSKFAEHNIETMVVAHIHSGSHIISGFDNRSFLIHQLRRKPDGSRELRSRFWLAEHTSQVAHDLTVHCNIEMTHANLKPFHCLQCDKAFGRQDVLNRHMKLHANRPGQIPTASPVQPQQQQQHLAATGGALPTGPSAPASTSLGPANYAFEQPRLFDQSLIASPYTHESGNLLDWLMPDFQNNSSMLLPMADFSDDSHPLISALSCLRSWPQADSQRSPGQHAVHELHKLIDDISKRLNNNLHNAGVTPPFVDACLREYFGRVSPWFPIIHEPTFSVRDCIAPLLLNMVALGSLFVCLPDAVDQGEMLWKLGHTAVAASWQSLIELRGPHDQCGGIQLVLTALLGQTYALLSSNPNIRTTAFVFHGLGFYWARTSGMHLVDDLQLPAVPDVAAEQGVKETAWRTWAAAEVQRRATLGHYILDGLIAQASGSVASARHLTNKIKAACSDAAFAAETPDEWISQMARMDHVQIPFSALFVRICARDYLESPPGLSRLSIAVLLEGLQSLIAELHDVGTPALGMVSSSQIVQGLMNIYEGNLCTSRSVDASQTLIRWHAVCIELCTPPIFLYRRVCDAYKLPQALSGIPVRDGAHPFDLASWAQSVQAFRAVLHAVAIIRLLHDIPSGHTHAVHIPGCLFASAMVLIAIHLWNKKKIKIPKNVRWYDVWVGEIQARENMDYVSARASANPVSADFSGAEELINSLNSTGASDAMTSVNLLHEVNSLQISLKTVASRWRISAEMEEIIGRLARLPRQ</sequence>
<evidence type="ECO:0000256" key="9">
    <source>
        <dbReference type="ARBA" id="ARBA00023015"/>
    </source>
</evidence>
<dbReference type="Gene3D" id="3.30.160.60">
    <property type="entry name" value="Classic Zinc Finger"/>
    <property type="match status" value="1"/>
</dbReference>
<dbReference type="GO" id="GO:0006351">
    <property type="term" value="P:DNA-templated transcription"/>
    <property type="evidence" value="ECO:0007669"/>
    <property type="project" value="InterPro"/>
</dbReference>
<dbReference type="VEuPathDB" id="FungiDB:ATEG_08829"/>
<dbReference type="VEuPathDB" id="FungiDB:ATEG_08822"/>
<evidence type="ECO:0000256" key="7">
    <source>
        <dbReference type="ARBA" id="ARBA00022801"/>
    </source>
</evidence>
<evidence type="ECO:0000256" key="11">
    <source>
        <dbReference type="ARBA" id="ARBA00023163"/>
    </source>
</evidence>
<dbReference type="Proteomes" id="UP000452235">
    <property type="component" value="Unassembled WGS sequence"/>
</dbReference>
<keyword evidence="14" id="KW-0472">Membrane</keyword>
<keyword evidence="12" id="KW-0539">Nucleus</keyword>
<dbReference type="GO" id="GO:0000981">
    <property type="term" value="F:DNA-binding transcription factor activity, RNA polymerase II-specific"/>
    <property type="evidence" value="ECO:0007669"/>
    <property type="project" value="InterPro"/>
</dbReference>
<keyword evidence="8" id="KW-0862">Zinc</keyword>
<dbReference type="PROSITE" id="PS00028">
    <property type="entry name" value="ZINC_FINGER_C2H2_1"/>
    <property type="match status" value="1"/>
</dbReference>
<dbReference type="InterPro" id="IPR041526">
    <property type="entry name" value="DAPG_hydrolase"/>
</dbReference>
<dbReference type="Pfam" id="PF18089">
    <property type="entry name" value="DAPG_hydrolase"/>
    <property type="match status" value="1"/>
</dbReference>
<keyword evidence="10" id="KW-0238">DNA-binding</keyword>
<dbReference type="FunFam" id="3.30.160.60:FF:001156">
    <property type="entry name" value="Zinc finger protein 407"/>
    <property type="match status" value="1"/>
</dbReference>
<dbReference type="AlphaFoldDB" id="A0A5M3ZD98"/>
<keyword evidence="11" id="KW-0804">Transcription</keyword>
<dbReference type="GO" id="GO:0005634">
    <property type="term" value="C:nucleus"/>
    <property type="evidence" value="ECO:0007669"/>
    <property type="project" value="UniProtKB-SubCell"/>
</dbReference>
<keyword evidence="6" id="KW-0863">Zinc-finger</keyword>
<dbReference type="OrthoDB" id="3945418at2759"/>
<dbReference type="PANTHER" id="PTHR40626">
    <property type="entry name" value="MIP31509P"/>
    <property type="match status" value="1"/>
</dbReference>
<evidence type="ECO:0000256" key="5">
    <source>
        <dbReference type="ARBA" id="ARBA00022737"/>
    </source>
</evidence>
<feature type="transmembrane region" description="Helical" evidence="14">
    <location>
        <begin position="846"/>
        <end position="865"/>
    </location>
</feature>
<reference evidence="16 17" key="1">
    <citation type="submission" date="2020-01" db="EMBL/GenBank/DDBJ databases">
        <title>Aspergillus terreus IFO 6365 whole genome shotgun sequence.</title>
        <authorList>
            <person name="Kanamasa S."/>
            <person name="Takahashi H."/>
        </authorList>
    </citation>
    <scope>NUCLEOTIDE SEQUENCE [LARGE SCALE GENOMIC DNA]</scope>
    <source>
        <strain evidence="16 17">IFO 6365</strain>
    </source>
</reference>
<organism evidence="16 17">
    <name type="scientific">Aspergillus terreus</name>
    <dbReference type="NCBI Taxonomy" id="33178"/>
    <lineage>
        <taxon>Eukaryota</taxon>
        <taxon>Fungi</taxon>
        <taxon>Dikarya</taxon>
        <taxon>Ascomycota</taxon>
        <taxon>Pezizomycotina</taxon>
        <taxon>Eurotiomycetes</taxon>
        <taxon>Eurotiomycetidae</taxon>
        <taxon>Eurotiales</taxon>
        <taxon>Aspergillaceae</taxon>
        <taxon>Aspergillus</taxon>
        <taxon>Aspergillus subgen. Circumdati</taxon>
    </lineage>
</organism>
<dbReference type="Pfam" id="PF04082">
    <property type="entry name" value="Fungal_trans"/>
    <property type="match status" value="1"/>
</dbReference>
<evidence type="ECO:0000256" key="6">
    <source>
        <dbReference type="ARBA" id="ARBA00022771"/>
    </source>
</evidence>
<dbReference type="InterPro" id="IPR013087">
    <property type="entry name" value="Znf_C2H2_type"/>
</dbReference>
<keyword evidence="17" id="KW-1185">Reference proteome</keyword>
<protein>
    <submittedName>
        <fullName evidence="16">Transcription factor, fungi</fullName>
    </submittedName>
</protein>
<keyword evidence="9" id="KW-0805">Transcription regulation</keyword>
<gene>
    <name evidence="16" type="ORF">ATEIFO6365_0010036000</name>
</gene>
<comment type="cofactor">
    <cofactor evidence="1">
        <name>Zn(2+)</name>
        <dbReference type="ChEBI" id="CHEBI:29105"/>
    </cofactor>
</comment>
<dbReference type="PROSITE" id="PS50157">
    <property type="entry name" value="ZINC_FINGER_C2H2_2"/>
    <property type="match status" value="1"/>
</dbReference>
<feature type="signal peptide" evidence="15">
    <location>
        <begin position="1"/>
        <end position="18"/>
    </location>
</feature>
<evidence type="ECO:0000256" key="14">
    <source>
        <dbReference type="SAM" id="Phobius"/>
    </source>
</evidence>
<comment type="caution">
    <text evidence="16">The sequence shown here is derived from an EMBL/GenBank/DDBJ whole genome shotgun (WGS) entry which is preliminary data.</text>
</comment>
<feature type="region of interest" description="Disordered" evidence="13">
    <location>
        <begin position="320"/>
        <end position="358"/>
    </location>
</feature>
<name>A0A5M3ZD98_ASPTE</name>
<dbReference type="GO" id="GO:0000785">
    <property type="term" value="C:chromatin"/>
    <property type="evidence" value="ECO:0007669"/>
    <property type="project" value="TreeGrafter"/>
</dbReference>
<dbReference type="SMART" id="SM00355">
    <property type="entry name" value="ZnF_C2H2"/>
    <property type="match status" value="1"/>
</dbReference>
<evidence type="ECO:0000256" key="8">
    <source>
        <dbReference type="ARBA" id="ARBA00022833"/>
    </source>
</evidence>
<dbReference type="GO" id="GO:0016787">
    <property type="term" value="F:hydrolase activity"/>
    <property type="evidence" value="ECO:0007669"/>
    <property type="project" value="UniProtKB-KW"/>
</dbReference>
<keyword evidence="5" id="KW-0677">Repeat</keyword>
<dbReference type="InterPro" id="IPR007219">
    <property type="entry name" value="XnlR_reg_dom"/>
</dbReference>
<evidence type="ECO:0000256" key="1">
    <source>
        <dbReference type="ARBA" id="ARBA00001947"/>
    </source>
</evidence>
<dbReference type="PANTHER" id="PTHR40626:SF14">
    <property type="entry name" value="C2H2 TYPE ZINC FINGER DOMAIN PROTEIN (AFU_ORTHOLOGUE AFUA_1G02360)"/>
    <property type="match status" value="1"/>
</dbReference>
<accession>A0A5M3ZD98</accession>
<feature type="chain" id="PRO_5043355121" evidence="15">
    <location>
        <begin position="19"/>
        <end position="969"/>
    </location>
</feature>
<dbReference type="GO" id="GO:0008270">
    <property type="term" value="F:zinc ion binding"/>
    <property type="evidence" value="ECO:0007669"/>
    <property type="project" value="UniProtKB-KW"/>
</dbReference>
<comment type="similarity">
    <text evidence="3">Belongs to the krueppel C2H2-type zinc-finger protein family.</text>
</comment>
<dbReference type="CDD" id="cd12148">
    <property type="entry name" value="fungal_TF_MHR"/>
    <property type="match status" value="1"/>
</dbReference>
<keyword evidence="4" id="KW-0479">Metal-binding</keyword>
<keyword evidence="7" id="KW-0378">Hydrolase</keyword>
<dbReference type="EMBL" id="BLJY01000010">
    <property type="protein sequence ID" value="GFF19587.1"/>
    <property type="molecule type" value="Genomic_DNA"/>
</dbReference>
<evidence type="ECO:0000256" key="13">
    <source>
        <dbReference type="SAM" id="MobiDB-lite"/>
    </source>
</evidence>
<keyword evidence="14" id="KW-1133">Transmembrane helix</keyword>
<evidence type="ECO:0000256" key="2">
    <source>
        <dbReference type="ARBA" id="ARBA00004123"/>
    </source>
</evidence>
<keyword evidence="14" id="KW-0812">Transmembrane</keyword>
<evidence type="ECO:0000256" key="12">
    <source>
        <dbReference type="ARBA" id="ARBA00023242"/>
    </source>
</evidence>
<dbReference type="InterPro" id="IPR036236">
    <property type="entry name" value="Znf_C2H2_sf"/>
</dbReference>